<accession>A0A397VSV0</accession>
<sequence>MATASLQYFNFYLQSQSSSTGTAIPAYYHAFYDEVAFSQDKMQMLTYNLCKM</sequence>
<evidence type="ECO:0000259" key="1">
    <source>
        <dbReference type="PROSITE" id="PS50822"/>
    </source>
</evidence>
<evidence type="ECO:0000313" key="2">
    <source>
        <dbReference type="EMBL" id="RIB24417.1"/>
    </source>
</evidence>
<dbReference type="STRING" id="44941.A0A397VSV0"/>
<comment type="caution">
    <text evidence="2">The sequence shown here is derived from an EMBL/GenBank/DDBJ whole genome shotgun (WGS) entry which is preliminary data.</text>
</comment>
<dbReference type="Pfam" id="PF02171">
    <property type="entry name" value="Piwi"/>
    <property type="match status" value="1"/>
</dbReference>
<gene>
    <name evidence="2" type="ORF">C2G38_2069996</name>
</gene>
<feature type="domain" description="Piwi" evidence="1">
    <location>
        <begin position="1"/>
        <end position="52"/>
    </location>
</feature>
<protein>
    <recommendedName>
        <fullName evidence="1">Piwi domain-containing protein</fullName>
    </recommendedName>
</protein>
<dbReference type="InterPro" id="IPR003165">
    <property type="entry name" value="Piwi"/>
</dbReference>
<proteinExistence type="predicted"/>
<dbReference type="SUPFAM" id="SSF53098">
    <property type="entry name" value="Ribonuclease H-like"/>
    <property type="match status" value="1"/>
</dbReference>
<organism evidence="2 3">
    <name type="scientific">Gigaspora rosea</name>
    <dbReference type="NCBI Taxonomy" id="44941"/>
    <lineage>
        <taxon>Eukaryota</taxon>
        <taxon>Fungi</taxon>
        <taxon>Fungi incertae sedis</taxon>
        <taxon>Mucoromycota</taxon>
        <taxon>Glomeromycotina</taxon>
        <taxon>Glomeromycetes</taxon>
        <taxon>Diversisporales</taxon>
        <taxon>Gigasporaceae</taxon>
        <taxon>Gigaspora</taxon>
    </lineage>
</organism>
<dbReference type="InterPro" id="IPR036397">
    <property type="entry name" value="RNaseH_sf"/>
</dbReference>
<dbReference type="InterPro" id="IPR012337">
    <property type="entry name" value="RNaseH-like_sf"/>
</dbReference>
<dbReference type="PROSITE" id="PS50822">
    <property type="entry name" value="PIWI"/>
    <property type="match status" value="1"/>
</dbReference>
<evidence type="ECO:0000313" key="3">
    <source>
        <dbReference type="Proteomes" id="UP000266673"/>
    </source>
</evidence>
<dbReference type="EMBL" id="QKWP01000217">
    <property type="protein sequence ID" value="RIB24417.1"/>
    <property type="molecule type" value="Genomic_DNA"/>
</dbReference>
<dbReference type="Proteomes" id="UP000266673">
    <property type="component" value="Unassembled WGS sequence"/>
</dbReference>
<keyword evidence="3" id="KW-1185">Reference proteome</keyword>
<dbReference type="GO" id="GO:0003676">
    <property type="term" value="F:nucleic acid binding"/>
    <property type="evidence" value="ECO:0007669"/>
    <property type="project" value="InterPro"/>
</dbReference>
<reference evidence="2 3" key="1">
    <citation type="submission" date="2018-06" db="EMBL/GenBank/DDBJ databases">
        <title>Comparative genomics reveals the genomic features of Rhizophagus irregularis, R. cerebriforme, R. diaphanum and Gigaspora rosea, and their symbiotic lifestyle signature.</title>
        <authorList>
            <person name="Morin E."/>
            <person name="San Clemente H."/>
            <person name="Chen E.C.H."/>
            <person name="De La Providencia I."/>
            <person name="Hainaut M."/>
            <person name="Kuo A."/>
            <person name="Kohler A."/>
            <person name="Murat C."/>
            <person name="Tang N."/>
            <person name="Roy S."/>
            <person name="Loubradou J."/>
            <person name="Henrissat B."/>
            <person name="Grigoriev I.V."/>
            <person name="Corradi N."/>
            <person name="Roux C."/>
            <person name="Martin F.M."/>
        </authorList>
    </citation>
    <scope>NUCLEOTIDE SEQUENCE [LARGE SCALE GENOMIC DNA]</scope>
    <source>
        <strain evidence="2 3">DAOM 194757</strain>
    </source>
</reference>
<dbReference type="Gene3D" id="3.30.420.10">
    <property type="entry name" value="Ribonuclease H-like superfamily/Ribonuclease H"/>
    <property type="match status" value="1"/>
</dbReference>
<dbReference type="AlphaFoldDB" id="A0A397VSV0"/>
<dbReference type="OrthoDB" id="10252740at2759"/>
<name>A0A397VSV0_9GLOM</name>